<dbReference type="Proteomes" id="UP000612585">
    <property type="component" value="Unassembled WGS sequence"/>
</dbReference>
<feature type="transmembrane region" description="Helical" evidence="1">
    <location>
        <begin position="60"/>
        <end position="78"/>
    </location>
</feature>
<keyword evidence="1" id="KW-1133">Transmembrane helix</keyword>
<dbReference type="InterPro" id="IPR000014">
    <property type="entry name" value="PAS"/>
</dbReference>
<dbReference type="EMBL" id="BOPG01000046">
    <property type="protein sequence ID" value="GIJ59431.1"/>
    <property type="molecule type" value="Genomic_DNA"/>
</dbReference>
<dbReference type="NCBIfam" id="TIGR00229">
    <property type="entry name" value="sensory_box"/>
    <property type="match status" value="1"/>
</dbReference>
<gene>
    <name evidence="4" type="ORF">Vau01_069470</name>
</gene>
<dbReference type="CDD" id="cd01949">
    <property type="entry name" value="GGDEF"/>
    <property type="match status" value="1"/>
</dbReference>
<dbReference type="Pfam" id="PF00990">
    <property type="entry name" value="GGDEF"/>
    <property type="match status" value="1"/>
</dbReference>
<evidence type="ECO:0000256" key="1">
    <source>
        <dbReference type="SAM" id="Phobius"/>
    </source>
</evidence>
<protein>
    <recommendedName>
        <fullName evidence="6">PAS domain S-box-containing protein/diguanylate cyclase (GGDEF) domain-containing protein</fullName>
    </recommendedName>
</protein>
<feature type="transmembrane region" description="Helical" evidence="1">
    <location>
        <begin position="289"/>
        <end position="311"/>
    </location>
</feature>
<feature type="transmembrane region" description="Helical" evidence="1">
    <location>
        <begin position="127"/>
        <end position="149"/>
    </location>
</feature>
<evidence type="ECO:0000259" key="2">
    <source>
        <dbReference type="PROSITE" id="PS50883"/>
    </source>
</evidence>
<dbReference type="InterPro" id="IPR001633">
    <property type="entry name" value="EAL_dom"/>
</dbReference>
<dbReference type="SMART" id="SM00091">
    <property type="entry name" value="PAS"/>
    <property type="match status" value="1"/>
</dbReference>
<dbReference type="SUPFAM" id="SSF55785">
    <property type="entry name" value="PYP-like sensor domain (PAS domain)"/>
    <property type="match status" value="1"/>
</dbReference>
<reference evidence="4" key="1">
    <citation type="submission" date="2021-01" db="EMBL/GenBank/DDBJ databases">
        <title>Whole genome shotgun sequence of Virgisporangium aurantiacum NBRC 16421.</title>
        <authorList>
            <person name="Komaki H."/>
            <person name="Tamura T."/>
        </authorList>
    </citation>
    <scope>NUCLEOTIDE SEQUENCE</scope>
    <source>
        <strain evidence="4">NBRC 16421</strain>
    </source>
</reference>
<keyword evidence="5" id="KW-1185">Reference proteome</keyword>
<dbReference type="InterPro" id="IPR052155">
    <property type="entry name" value="Biofilm_reg_signaling"/>
</dbReference>
<dbReference type="Gene3D" id="3.30.450.20">
    <property type="entry name" value="PAS domain"/>
    <property type="match status" value="1"/>
</dbReference>
<dbReference type="InterPro" id="IPR000160">
    <property type="entry name" value="GGDEF_dom"/>
</dbReference>
<evidence type="ECO:0000313" key="5">
    <source>
        <dbReference type="Proteomes" id="UP000612585"/>
    </source>
</evidence>
<dbReference type="InterPro" id="IPR035919">
    <property type="entry name" value="EAL_sf"/>
</dbReference>
<feature type="domain" description="GGDEF" evidence="3">
    <location>
        <begin position="586"/>
        <end position="724"/>
    </location>
</feature>
<feature type="transmembrane region" description="Helical" evidence="1">
    <location>
        <begin position="34"/>
        <end position="53"/>
    </location>
</feature>
<evidence type="ECO:0000259" key="3">
    <source>
        <dbReference type="PROSITE" id="PS50887"/>
    </source>
</evidence>
<name>A0A8J3Z8P5_9ACTN</name>
<dbReference type="NCBIfam" id="TIGR00254">
    <property type="entry name" value="GGDEF"/>
    <property type="match status" value="1"/>
</dbReference>
<accession>A0A8J3Z8P5</accession>
<dbReference type="SMART" id="SM00052">
    <property type="entry name" value="EAL"/>
    <property type="match status" value="1"/>
</dbReference>
<proteinExistence type="predicted"/>
<dbReference type="InterPro" id="IPR013656">
    <property type="entry name" value="PAS_4"/>
</dbReference>
<dbReference type="AlphaFoldDB" id="A0A8J3Z8P5"/>
<dbReference type="SUPFAM" id="SSF55073">
    <property type="entry name" value="Nucleotide cyclase"/>
    <property type="match status" value="1"/>
</dbReference>
<dbReference type="SMART" id="SM00267">
    <property type="entry name" value="GGDEF"/>
    <property type="match status" value="1"/>
</dbReference>
<feature type="transmembrane region" description="Helical" evidence="1">
    <location>
        <begin position="98"/>
        <end position="115"/>
    </location>
</feature>
<evidence type="ECO:0008006" key="6">
    <source>
        <dbReference type="Google" id="ProtNLM"/>
    </source>
</evidence>
<keyword evidence="1" id="KW-0472">Membrane</keyword>
<dbReference type="Gene3D" id="3.30.70.270">
    <property type="match status" value="1"/>
</dbReference>
<sequence length="989" mass="104858">MGERGVTRWIMVGYCLALLVIGMLYFAVPSGHMVFSVAECAVAVAAILVGVARNRPRRRAPWILIATAVAMFGCGDLINTYLTDVAGVADPFPSPADVFFLALCPVLAAGMASMVRSGATGRDRAALLDAFTVTSSLGLLAWIFLIGPLLSAPDTPAVEKAIAIAYPLSDILMITVLIRMATSQRRSPSLTLIVTGIGMLFVSDVLYGVAQLNDAYQMGGVVDLMYQYCYYAIGLAALHPSMADLTEPRVLRPDQVGGRRVAMLGLASLFPPAVLIVEELTGEVHDGAVIGVLCAVLFGLVVARLSGVVAVQRRSVARERGMRRAGAALLAAGGADEVVAAVRAAVADLLPPDTPHRVEVETGTPVPEDGLRMLRTGDGYVLRCALAGRRVTGRIDIGAADTALISLQEAAQVLAGQAALALDGLAANAEIVQRESETYFRTLVLNASDVIVIVGDDNRIRYASPSATAVFGDRDPVGAALPELVDPPSRDAASALLDAVRAGTEVPELTDWTMTGTGEPAQVEVACRDLRHEPTVAGVVVTLRDVTEHRRLERELLHRAYFDDLTGLPNRALFTSRLEKTVETGRPVGVVLVGLDGFKVINDTMGHDAGDELLVSVARRLVAAVSPRHAVAQHAVARIGGDEFAVLVELESGDDGVEGPAERALAAFGPPFRLPTAGVVTCHASVGTATTAEAGDSAQLLGRADIALAMAKTSGKGRVCRYEATLHTRILERLQLHAALDQAITNGEFRLVFQPVVALDTGRTCGFEALVRWLHPSRGTVPPLDFIGIAEESGLIVQLGEWVLRSAVAAAAQWPGPTYVAVNVSPRQFRAPGFVGLVQRALADAGLAADRLVLEITESLLLGDRDQDRIRSELDALHRSGVRIAIDDFGTGYSSLSYLHQMPVDLVKLDKSFVDTITTSPSQYDLVKGIIGLAHTLRLAVVAEGIETEDDRKLLIGAACEFGQGFLFARPMAAADALTWVTAAGSLRR</sequence>
<feature type="transmembrane region" description="Helical" evidence="1">
    <location>
        <begin position="161"/>
        <end position="178"/>
    </location>
</feature>
<organism evidence="4 5">
    <name type="scientific">Virgisporangium aurantiacum</name>
    <dbReference type="NCBI Taxonomy" id="175570"/>
    <lineage>
        <taxon>Bacteria</taxon>
        <taxon>Bacillati</taxon>
        <taxon>Actinomycetota</taxon>
        <taxon>Actinomycetes</taxon>
        <taxon>Micromonosporales</taxon>
        <taxon>Micromonosporaceae</taxon>
        <taxon>Virgisporangium</taxon>
    </lineage>
</organism>
<dbReference type="CDD" id="cd01948">
    <property type="entry name" value="EAL"/>
    <property type="match status" value="1"/>
</dbReference>
<dbReference type="PROSITE" id="PS50887">
    <property type="entry name" value="GGDEF"/>
    <property type="match status" value="1"/>
</dbReference>
<keyword evidence="1" id="KW-0812">Transmembrane</keyword>
<feature type="transmembrane region" description="Helical" evidence="1">
    <location>
        <begin position="259"/>
        <end position="277"/>
    </location>
</feature>
<dbReference type="Gene3D" id="3.20.20.450">
    <property type="entry name" value="EAL domain"/>
    <property type="match status" value="1"/>
</dbReference>
<evidence type="ECO:0000313" key="4">
    <source>
        <dbReference type="EMBL" id="GIJ59431.1"/>
    </source>
</evidence>
<dbReference type="PANTHER" id="PTHR44757">
    <property type="entry name" value="DIGUANYLATE CYCLASE DGCP"/>
    <property type="match status" value="1"/>
</dbReference>
<feature type="transmembrane region" description="Helical" evidence="1">
    <location>
        <begin position="190"/>
        <end position="210"/>
    </location>
</feature>
<feature type="transmembrane region" description="Helical" evidence="1">
    <location>
        <begin position="216"/>
        <end position="238"/>
    </location>
</feature>
<dbReference type="InterPro" id="IPR029787">
    <property type="entry name" value="Nucleotide_cyclase"/>
</dbReference>
<dbReference type="InterPro" id="IPR043128">
    <property type="entry name" value="Rev_trsase/Diguanyl_cyclase"/>
</dbReference>
<feature type="transmembrane region" description="Helical" evidence="1">
    <location>
        <begin position="9"/>
        <end position="28"/>
    </location>
</feature>
<dbReference type="Pfam" id="PF08448">
    <property type="entry name" value="PAS_4"/>
    <property type="match status" value="1"/>
</dbReference>
<dbReference type="PROSITE" id="PS50883">
    <property type="entry name" value="EAL"/>
    <property type="match status" value="1"/>
</dbReference>
<dbReference type="SUPFAM" id="SSF141868">
    <property type="entry name" value="EAL domain-like"/>
    <property type="match status" value="1"/>
</dbReference>
<dbReference type="InterPro" id="IPR035965">
    <property type="entry name" value="PAS-like_dom_sf"/>
</dbReference>
<dbReference type="CDD" id="cd00130">
    <property type="entry name" value="PAS"/>
    <property type="match status" value="1"/>
</dbReference>
<comment type="caution">
    <text evidence="4">The sequence shown here is derived from an EMBL/GenBank/DDBJ whole genome shotgun (WGS) entry which is preliminary data.</text>
</comment>
<dbReference type="PANTHER" id="PTHR44757:SF2">
    <property type="entry name" value="BIOFILM ARCHITECTURE MAINTENANCE PROTEIN MBAA"/>
    <property type="match status" value="1"/>
</dbReference>
<feature type="domain" description="EAL" evidence="2">
    <location>
        <begin position="733"/>
        <end position="985"/>
    </location>
</feature>
<dbReference type="Pfam" id="PF00563">
    <property type="entry name" value="EAL"/>
    <property type="match status" value="1"/>
</dbReference>